<evidence type="ECO:0000256" key="1">
    <source>
        <dbReference type="SAM" id="MobiDB-lite"/>
    </source>
</evidence>
<proteinExistence type="predicted"/>
<reference evidence="4" key="1">
    <citation type="journal article" date="2019" name="Nat. Commun.">
        <title>The genome of broomcorn millet.</title>
        <authorList>
            <person name="Zou C."/>
            <person name="Miki D."/>
            <person name="Li D."/>
            <person name="Tang Q."/>
            <person name="Xiao L."/>
            <person name="Rajput S."/>
            <person name="Deng P."/>
            <person name="Jia W."/>
            <person name="Huang R."/>
            <person name="Zhang M."/>
            <person name="Sun Y."/>
            <person name="Hu J."/>
            <person name="Fu X."/>
            <person name="Schnable P.S."/>
            <person name="Li F."/>
            <person name="Zhang H."/>
            <person name="Feng B."/>
            <person name="Zhu X."/>
            <person name="Liu R."/>
            <person name="Schnable J.C."/>
            <person name="Zhu J.-K."/>
            <person name="Zhang H."/>
        </authorList>
    </citation>
    <scope>NUCLEOTIDE SEQUENCE [LARGE SCALE GENOMIC DNA]</scope>
</reference>
<protein>
    <submittedName>
        <fullName evidence="3">Protein ROOT PRIMORDIUM DEFECTIVE 1</fullName>
    </submittedName>
</protein>
<accession>A0A3L6Q730</accession>
<dbReference type="AlphaFoldDB" id="A0A3L6Q730"/>
<evidence type="ECO:0000313" key="4">
    <source>
        <dbReference type="Proteomes" id="UP000275267"/>
    </source>
</evidence>
<keyword evidence="4" id="KW-1185">Reference proteome</keyword>
<dbReference type="PANTHER" id="PTHR31476">
    <property type="entry name" value="PROTEIN WHAT'S THIS FACTOR 1 HOMOLOG, CHLOROPLASTIC"/>
    <property type="match status" value="1"/>
</dbReference>
<dbReference type="EMBL" id="PQIB02000013">
    <property type="protein sequence ID" value="RLM74489.1"/>
    <property type="molecule type" value="Genomic_DNA"/>
</dbReference>
<feature type="domain" description="PORR" evidence="2">
    <location>
        <begin position="2"/>
        <end position="185"/>
    </location>
</feature>
<evidence type="ECO:0000313" key="3">
    <source>
        <dbReference type="EMBL" id="RLM74489.1"/>
    </source>
</evidence>
<dbReference type="OrthoDB" id="689415at2759"/>
<dbReference type="Pfam" id="PF11955">
    <property type="entry name" value="PORR"/>
    <property type="match status" value="1"/>
</dbReference>
<organism evidence="3 4">
    <name type="scientific">Panicum miliaceum</name>
    <name type="common">Proso millet</name>
    <name type="synonym">Broomcorn millet</name>
    <dbReference type="NCBI Taxonomy" id="4540"/>
    <lineage>
        <taxon>Eukaryota</taxon>
        <taxon>Viridiplantae</taxon>
        <taxon>Streptophyta</taxon>
        <taxon>Embryophyta</taxon>
        <taxon>Tracheophyta</taxon>
        <taxon>Spermatophyta</taxon>
        <taxon>Magnoliopsida</taxon>
        <taxon>Liliopsida</taxon>
        <taxon>Poales</taxon>
        <taxon>Poaceae</taxon>
        <taxon>PACMAD clade</taxon>
        <taxon>Panicoideae</taxon>
        <taxon>Panicodae</taxon>
        <taxon>Paniceae</taxon>
        <taxon>Panicinae</taxon>
        <taxon>Panicum</taxon>
        <taxon>Panicum sect. Panicum</taxon>
    </lineage>
</organism>
<name>A0A3L6Q730_PANMI</name>
<dbReference type="InterPro" id="IPR021099">
    <property type="entry name" value="PORR_domain"/>
</dbReference>
<gene>
    <name evidence="3" type="ORF">C2845_PM15G03880</name>
</gene>
<comment type="caution">
    <text evidence="3">The sequence shown here is derived from an EMBL/GenBank/DDBJ whole genome shotgun (WGS) entry which is preliminary data.</text>
</comment>
<sequence length="280" mass="32009">MDFRATLCPRHPDLFALVHTSYGHALQLADPPPPPPPPLPPLRRASTPDRLIDRPRRFPHLPLRRGLNLRRAHRDYLLRFHSLPEVSLFEPLDEGASLEMLERRAYAVVREVLAMTVEKRTLVDNLTHFRKDFGCQTGCVLCCVKGVRHSVFLVEAFDDDGRLLVEDEMLVGRDRLEELVREGKRMRRARKKGVLTFDGDSDEDEDDNQVDDEGFLDVDDEFGDLFEDGIVGDDWEQVGTDGGIEGNEEHDTESDAMEEFWMKKAVAEGLVDSTNEQDVW</sequence>
<evidence type="ECO:0000259" key="2">
    <source>
        <dbReference type="Pfam" id="PF11955"/>
    </source>
</evidence>
<dbReference type="STRING" id="4540.A0A3L6Q730"/>
<feature type="region of interest" description="Disordered" evidence="1">
    <location>
        <begin position="26"/>
        <end position="47"/>
    </location>
</feature>
<dbReference type="InterPro" id="IPR045040">
    <property type="entry name" value="PORR_fam"/>
</dbReference>
<dbReference type="GO" id="GO:0003723">
    <property type="term" value="F:RNA binding"/>
    <property type="evidence" value="ECO:0007669"/>
    <property type="project" value="InterPro"/>
</dbReference>
<feature type="compositionally biased region" description="Pro residues" evidence="1">
    <location>
        <begin position="30"/>
        <end position="41"/>
    </location>
</feature>
<dbReference type="PANTHER" id="PTHR31476:SF2">
    <property type="entry name" value="UBIQUITIN CARBOXYL-TERMINAL HYDROLASE FAMILY PROTEIN"/>
    <property type="match status" value="1"/>
</dbReference>
<dbReference type="Proteomes" id="UP000275267">
    <property type="component" value="Unassembled WGS sequence"/>
</dbReference>